<dbReference type="Pfam" id="PF02687">
    <property type="entry name" value="FtsX"/>
    <property type="match status" value="2"/>
</dbReference>
<feature type="domain" description="ABC3 transporter permease C-terminal" evidence="8">
    <location>
        <begin position="520"/>
        <end position="634"/>
    </location>
</feature>
<evidence type="ECO:0000256" key="7">
    <source>
        <dbReference type="SAM" id="Phobius"/>
    </source>
</evidence>
<organism evidence="9 10">
    <name type="scientific">Planobispora takensis</name>
    <dbReference type="NCBI Taxonomy" id="1367882"/>
    <lineage>
        <taxon>Bacteria</taxon>
        <taxon>Bacillati</taxon>
        <taxon>Actinomycetota</taxon>
        <taxon>Actinomycetes</taxon>
        <taxon>Streptosporangiales</taxon>
        <taxon>Streptosporangiaceae</taxon>
        <taxon>Planobispora</taxon>
    </lineage>
</organism>
<evidence type="ECO:0000313" key="10">
    <source>
        <dbReference type="Proteomes" id="UP000634476"/>
    </source>
</evidence>
<reference evidence="9" key="1">
    <citation type="submission" date="2021-01" db="EMBL/GenBank/DDBJ databases">
        <title>Whole genome shotgun sequence of Planobispora takensis NBRC 109077.</title>
        <authorList>
            <person name="Komaki H."/>
            <person name="Tamura T."/>
        </authorList>
    </citation>
    <scope>NUCLEOTIDE SEQUENCE</scope>
    <source>
        <strain evidence="9">NBRC 109077</strain>
    </source>
</reference>
<evidence type="ECO:0000256" key="5">
    <source>
        <dbReference type="ARBA" id="ARBA00023136"/>
    </source>
</evidence>
<gene>
    <name evidence="9" type="ORF">Pta02_15080</name>
</gene>
<sequence length="643" mass="66603">MLRISASTVRDRWPLFAGALLTVTLGVALVQSSVLVLVSTGEPTIPPGASGRVAEQIREGYVGAATLLGMATPLAMFLAVFIVGSTFAFSVEQRREELALLRMLGGSRPQLIRLLLGEAFLLGLAGSALGILLGMPATWIQARLLIGIGLLPGDFSARWSNGMLLLSPAVGIGVAVLGVLSASYRAARVRPLDALRSAPRATRVMTLGRWLWGVSSLVLTVMLVVAGHGADLLGALLVAMAIPVFGSIALSALSPLAVPLVGRLLGTVLRTSALGELAQANLRDAVRRSASTAAPVIVLVGLLVGLTGALNSLARAASADLERSTAADLVVTSTGAAAARIPQIPGVALASPQSQVEMSVTAQHRVDHRSYRQTHHWGITAVDAAAYRRTHRLTLRSGSLDALHGRTVAIGPRLAAEGVRDGTVTARIGPHKLKLRIVARLPEVLENGSDNFLVPRDLMPTAMLADAPTETLVQLTPGTSPQAVADRIRAAGIGEVRTLGQWADARVETQQRGTMGIMAVLMGMSGLYAAIAVINAVVIAAAERRTEFAVARATGLSRSQVVRMAVVESAAVTLIGLLLGTLVAAAALASFYPGPGGVHVLSVPWTLLGLLIMASLAVTAVASALTALTATRPSPTALVAARE</sequence>
<comment type="caution">
    <text evidence="9">The sequence shown here is derived from an EMBL/GenBank/DDBJ whole genome shotgun (WGS) entry which is preliminary data.</text>
</comment>
<keyword evidence="2" id="KW-1003">Cell membrane</keyword>
<feature type="transmembrane region" description="Helical" evidence="7">
    <location>
        <begin position="232"/>
        <end position="253"/>
    </location>
</feature>
<evidence type="ECO:0000259" key="8">
    <source>
        <dbReference type="Pfam" id="PF02687"/>
    </source>
</evidence>
<protein>
    <recommendedName>
        <fullName evidence="8">ABC3 transporter permease C-terminal domain-containing protein</fullName>
    </recommendedName>
</protein>
<comment type="similarity">
    <text evidence="6">Belongs to the ABC-4 integral membrane protein family.</text>
</comment>
<dbReference type="PANTHER" id="PTHR30572">
    <property type="entry name" value="MEMBRANE COMPONENT OF TRANSPORTER-RELATED"/>
    <property type="match status" value="1"/>
</dbReference>
<evidence type="ECO:0000313" key="9">
    <source>
        <dbReference type="EMBL" id="GIH99499.1"/>
    </source>
</evidence>
<feature type="transmembrane region" description="Helical" evidence="7">
    <location>
        <begin position="604"/>
        <end position="628"/>
    </location>
</feature>
<feature type="transmembrane region" description="Helical" evidence="7">
    <location>
        <begin position="111"/>
        <end position="142"/>
    </location>
</feature>
<comment type="subcellular location">
    <subcellularLocation>
        <location evidence="1">Cell membrane</location>
        <topology evidence="1">Multi-pass membrane protein</topology>
    </subcellularLocation>
</comment>
<feature type="transmembrane region" description="Helical" evidence="7">
    <location>
        <begin position="561"/>
        <end position="592"/>
    </location>
</feature>
<evidence type="ECO:0000256" key="3">
    <source>
        <dbReference type="ARBA" id="ARBA00022692"/>
    </source>
</evidence>
<dbReference type="GO" id="GO:0005886">
    <property type="term" value="C:plasma membrane"/>
    <property type="evidence" value="ECO:0007669"/>
    <property type="project" value="UniProtKB-SubCell"/>
</dbReference>
<feature type="transmembrane region" description="Helical" evidence="7">
    <location>
        <begin position="70"/>
        <end position="91"/>
    </location>
</feature>
<dbReference type="Proteomes" id="UP000634476">
    <property type="component" value="Unassembled WGS sequence"/>
</dbReference>
<evidence type="ECO:0000256" key="6">
    <source>
        <dbReference type="ARBA" id="ARBA00038076"/>
    </source>
</evidence>
<name>A0A8J3WR98_9ACTN</name>
<feature type="transmembrane region" description="Helical" evidence="7">
    <location>
        <begin position="162"/>
        <end position="186"/>
    </location>
</feature>
<keyword evidence="3 7" id="KW-0812">Transmembrane</keyword>
<dbReference type="PANTHER" id="PTHR30572:SF4">
    <property type="entry name" value="ABC TRANSPORTER PERMEASE YTRF"/>
    <property type="match status" value="1"/>
</dbReference>
<dbReference type="InterPro" id="IPR050250">
    <property type="entry name" value="Macrolide_Exporter_MacB"/>
</dbReference>
<dbReference type="AlphaFoldDB" id="A0A8J3WR98"/>
<evidence type="ECO:0000256" key="4">
    <source>
        <dbReference type="ARBA" id="ARBA00022989"/>
    </source>
</evidence>
<keyword evidence="4 7" id="KW-1133">Transmembrane helix</keyword>
<evidence type="ECO:0000256" key="2">
    <source>
        <dbReference type="ARBA" id="ARBA00022475"/>
    </source>
</evidence>
<evidence type="ECO:0000256" key="1">
    <source>
        <dbReference type="ARBA" id="ARBA00004651"/>
    </source>
</evidence>
<feature type="domain" description="ABC3 transporter permease C-terminal" evidence="8">
    <location>
        <begin position="74"/>
        <end position="189"/>
    </location>
</feature>
<dbReference type="GO" id="GO:0022857">
    <property type="term" value="F:transmembrane transporter activity"/>
    <property type="evidence" value="ECO:0007669"/>
    <property type="project" value="TreeGrafter"/>
</dbReference>
<dbReference type="RefSeq" id="WP_203873951.1">
    <property type="nucleotide sequence ID" value="NZ_BOOK01000008.1"/>
</dbReference>
<accession>A0A8J3WR98</accession>
<proteinExistence type="inferred from homology"/>
<feature type="transmembrane region" description="Helical" evidence="7">
    <location>
        <begin position="207"/>
        <end position="226"/>
    </location>
</feature>
<feature type="transmembrane region" description="Helical" evidence="7">
    <location>
        <begin position="293"/>
        <end position="314"/>
    </location>
</feature>
<keyword evidence="5 7" id="KW-0472">Membrane</keyword>
<dbReference type="InterPro" id="IPR003838">
    <property type="entry name" value="ABC3_permease_C"/>
</dbReference>
<dbReference type="EMBL" id="BOOK01000008">
    <property type="protein sequence ID" value="GIH99499.1"/>
    <property type="molecule type" value="Genomic_DNA"/>
</dbReference>
<keyword evidence="10" id="KW-1185">Reference proteome</keyword>
<feature type="transmembrane region" description="Helical" evidence="7">
    <location>
        <begin position="515"/>
        <end position="540"/>
    </location>
</feature>